<dbReference type="Proteomes" id="UP001244443">
    <property type="component" value="Chromosome"/>
</dbReference>
<organism evidence="1 2">
    <name type="scientific">Marivirga arenosa</name>
    <dbReference type="NCBI Taxonomy" id="3059076"/>
    <lineage>
        <taxon>Bacteria</taxon>
        <taxon>Pseudomonadati</taxon>
        <taxon>Bacteroidota</taxon>
        <taxon>Cytophagia</taxon>
        <taxon>Cytophagales</taxon>
        <taxon>Marivirgaceae</taxon>
        <taxon>Marivirga</taxon>
    </lineage>
</organism>
<dbReference type="EMBL" id="CP129970">
    <property type="protein sequence ID" value="WKK86988.2"/>
    <property type="molecule type" value="Genomic_DNA"/>
</dbReference>
<dbReference type="RefSeq" id="WP_308357731.1">
    <property type="nucleotide sequence ID" value="NZ_CP129970.2"/>
</dbReference>
<dbReference type="AlphaFoldDB" id="A0AA49GIQ0"/>
<keyword evidence="2" id="KW-1185">Reference proteome</keyword>
<reference evidence="1" key="1">
    <citation type="submission" date="2023-08" db="EMBL/GenBank/DDBJ databases">
        <title>Comparative genomics and taxonomic characterization of three novel marine species of genus Marivirga.</title>
        <authorList>
            <person name="Muhammad N."/>
            <person name="Kim S.-G."/>
        </authorList>
    </citation>
    <scope>NUCLEOTIDE SEQUENCE [LARGE SCALE GENOMIC DNA]</scope>
    <source>
        <strain evidence="1">ABR2-2</strain>
    </source>
</reference>
<protein>
    <submittedName>
        <fullName evidence="1">Uncharacterized protein</fullName>
    </submittedName>
</protein>
<proteinExistence type="predicted"/>
<sequence length="189" mass="22268">MPPPPESREYFIELRDDLTRAQADSLFTRIENRYAQYLRDVAERQVDSTVIYLATDNYLSGTKCIWCGIKPDSLLNDPSYSRYQKLAKQLKKGKKNDLRIPFDSFVYYGKYKLKSVDEFPPRNELYKGNLNFLSGGEIYFSRFYQNENLGTIYFSINTCKSDCGTGYMVLFERIKGEWQIFDILLQWIN</sequence>
<name>A0AA49GIQ0_9BACT</name>
<gene>
    <name evidence="1" type="ORF">QYS48_09195</name>
</gene>
<evidence type="ECO:0000313" key="1">
    <source>
        <dbReference type="EMBL" id="WKK86988.2"/>
    </source>
</evidence>
<accession>A0AA49GIQ0</accession>
<evidence type="ECO:0000313" key="2">
    <source>
        <dbReference type="Proteomes" id="UP001244443"/>
    </source>
</evidence>